<evidence type="ECO:0000313" key="3">
    <source>
        <dbReference type="Proteomes" id="UP000287352"/>
    </source>
</evidence>
<name>A0A402A2J7_9CHLR</name>
<evidence type="ECO:0000256" key="1">
    <source>
        <dbReference type="SAM" id="MobiDB-lite"/>
    </source>
</evidence>
<sequence>MTSTTTLPTPFPGPTENTINPIASKVKSASKKSIIDPELGENTHICVYLNTTKLLPV</sequence>
<reference evidence="3" key="1">
    <citation type="submission" date="2018-12" db="EMBL/GenBank/DDBJ databases">
        <title>Tengunoibacter tsumagoiensis gen. nov., sp. nov., Dictyobacter kobayashii sp. nov., D. alpinus sp. nov., and D. joshuensis sp. nov. and description of Dictyobacteraceae fam. nov. within the order Ktedonobacterales isolated from Tengu-no-mugimeshi.</title>
        <authorList>
            <person name="Wang C.M."/>
            <person name="Zheng Y."/>
            <person name="Sakai Y."/>
            <person name="Toyoda A."/>
            <person name="Minakuchi Y."/>
            <person name="Abe K."/>
            <person name="Yokota A."/>
            <person name="Yabe S."/>
        </authorList>
    </citation>
    <scope>NUCLEOTIDE SEQUENCE [LARGE SCALE GENOMIC DNA]</scope>
    <source>
        <strain evidence="3">Uno3</strain>
    </source>
</reference>
<accession>A0A402A2J7</accession>
<dbReference type="Proteomes" id="UP000287352">
    <property type="component" value="Unassembled WGS sequence"/>
</dbReference>
<organism evidence="2 3">
    <name type="scientific">Tengunoibacter tsumagoiensis</name>
    <dbReference type="NCBI Taxonomy" id="2014871"/>
    <lineage>
        <taxon>Bacteria</taxon>
        <taxon>Bacillati</taxon>
        <taxon>Chloroflexota</taxon>
        <taxon>Ktedonobacteria</taxon>
        <taxon>Ktedonobacterales</taxon>
        <taxon>Dictyobacteraceae</taxon>
        <taxon>Tengunoibacter</taxon>
    </lineage>
</organism>
<proteinExistence type="predicted"/>
<dbReference type="EMBL" id="BIFR01000001">
    <property type="protein sequence ID" value="GCE13221.1"/>
    <property type="molecule type" value="Genomic_DNA"/>
</dbReference>
<comment type="caution">
    <text evidence="2">The sequence shown here is derived from an EMBL/GenBank/DDBJ whole genome shotgun (WGS) entry which is preliminary data.</text>
</comment>
<feature type="region of interest" description="Disordered" evidence="1">
    <location>
        <begin position="1"/>
        <end position="23"/>
    </location>
</feature>
<keyword evidence="3" id="KW-1185">Reference proteome</keyword>
<evidence type="ECO:0000313" key="2">
    <source>
        <dbReference type="EMBL" id="GCE13221.1"/>
    </source>
</evidence>
<dbReference type="AlphaFoldDB" id="A0A402A2J7"/>
<gene>
    <name evidence="2" type="ORF">KTT_30800</name>
</gene>
<protein>
    <submittedName>
        <fullName evidence="2">Uncharacterized protein</fullName>
    </submittedName>
</protein>